<keyword evidence="1" id="KW-0732">Signal</keyword>
<evidence type="ECO:0008006" key="4">
    <source>
        <dbReference type="Google" id="ProtNLM"/>
    </source>
</evidence>
<evidence type="ECO:0000313" key="3">
    <source>
        <dbReference type="Proteomes" id="UP000185874"/>
    </source>
</evidence>
<accession>A0A1F7SKP3</accession>
<reference evidence="2 3" key="1">
    <citation type="journal article" date="2016" name="Nat. Commun.">
        <title>Thousands of microbial genomes shed light on interconnected biogeochemical processes in an aquifer system.</title>
        <authorList>
            <person name="Anantharaman K."/>
            <person name="Brown C.T."/>
            <person name="Hug L.A."/>
            <person name="Sharon I."/>
            <person name="Castelle C.J."/>
            <person name="Probst A.J."/>
            <person name="Thomas B.C."/>
            <person name="Singh A."/>
            <person name="Wilkins M.J."/>
            <person name="Karaoz U."/>
            <person name="Brodie E.L."/>
            <person name="Williams K.H."/>
            <person name="Hubbard S.S."/>
            <person name="Banfield J.F."/>
        </authorList>
    </citation>
    <scope>NUCLEOTIDE SEQUENCE [LARGE SCALE GENOMIC DNA]</scope>
</reference>
<evidence type="ECO:0000256" key="1">
    <source>
        <dbReference type="SAM" id="SignalP"/>
    </source>
</evidence>
<organism evidence="2 3">
    <name type="scientific">Candidatus Shapirobacteria bacterium RBG_13_44_7</name>
    <dbReference type="NCBI Taxonomy" id="1802149"/>
    <lineage>
        <taxon>Bacteria</taxon>
        <taxon>Candidatus Shapironibacteriota</taxon>
    </lineage>
</organism>
<dbReference type="EMBL" id="MGDJ01000003">
    <property type="protein sequence ID" value="OGL54342.1"/>
    <property type="molecule type" value="Genomic_DNA"/>
</dbReference>
<dbReference type="AlphaFoldDB" id="A0A1F7SKP3"/>
<gene>
    <name evidence="2" type="ORF">A3K55_00255</name>
</gene>
<proteinExistence type="predicted"/>
<dbReference type="SUPFAM" id="SSF51445">
    <property type="entry name" value="(Trans)glycosidases"/>
    <property type="match status" value="1"/>
</dbReference>
<comment type="caution">
    <text evidence="2">The sequence shown here is derived from an EMBL/GenBank/DDBJ whole genome shotgun (WGS) entry which is preliminary data.</text>
</comment>
<protein>
    <recommendedName>
        <fullName evidence="4">Glycoside hydrolase family 5 domain-containing protein</fullName>
    </recommendedName>
</protein>
<feature type="chain" id="PRO_5009226093" description="Glycoside hydrolase family 5 domain-containing protein" evidence="1">
    <location>
        <begin position="20"/>
        <end position="464"/>
    </location>
</feature>
<name>A0A1F7SKP3_9BACT</name>
<feature type="signal peptide" evidence="1">
    <location>
        <begin position="1"/>
        <end position="19"/>
    </location>
</feature>
<dbReference type="Proteomes" id="UP000185874">
    <property type="component" value="Unassembled WGS sequence"/>
</dbReference>
<dbReference type="Gene3D" id="3.20.20.80">
    <property type="entry name" value="Glycosidases"/>
    <property type="match status" value="1"/>
</dbReference>
<sequence>MFFLILLLFLSLSPSTILANDRNIFGLHLTQTSDISSASKIINSTGGNWGYATLVIRTDQLNHQAWQEFFNDCRKYHIIPIIRLATILDGQVWKVPSISDIDNLANFLSSLNWPGYPQYIILFNEINHASEWGGAVDIKSYTDLSLYTINKFKSLSPNFFLLGAGLDLASPEKAPDFKSAASVYQEIYLYKPEYFQLVDGLASHSYPNHGYVGKPSDTGQHSILGYRWELNFLKSLGVNRTYPVFITETGWPHREGEQADNHYYSATTTSNFLKSALQIWLKDPQIKAVTPFIYNYPNFPFDHFSWLDSQETLRPEYQLIVNLPKTSNSHPQITSYRLTAKHLPFFIFLDTEYSGQITLKNTGQSIWGETEFCLQPKSSPNITLEIVCTNNQITLPGQTQKFNFKFKVNSPLKNSYISWESMPNLEIAPVISSGKIYSPKISFFENLLGKLRQTFIQPSLHLTL</sequence>
<dbReference type="InterPro" id="IPR017853">
    <property type="entry name" value="GH"/>
</dbReference>
<evidence type="ECO:0000313" key="2">
    <source>
        <dbReference type="EMBL" id="OGL54342.1"/>
    </source>
</evidence>